<accession>K2AVR8</accession>
<comment type="caution">
    <text evidence="9">The sequence shown here is derived from an EMBL/GenBank/DDBJ whole genome shotgun (WGS) entry which is preliminary data.</text>
</comment>
<gene>
    <name evidence="7 9" type="primary">recR</name>
    <name evidence="9" type="ORF">ACD_49C00074G0034</name>
</gene>
<dbReference type="SUPFAM" id="SSF111304">
    <property type="entry name" value="Recombination protein RecR"/>
    <property type="match status" value="1"/>
</dbReference>
<evidence type="ECO:0000313" key="9">
    <source>
        <dbReference type="EMBL" id="EKD65957.1"/>
    </source>
</evidence>
<dbReference type="HAMAP" id="MF_00017">
    <property type="entry name" value="RecR"/>
    <property type="match status" value="1"/>
</dbReference>
<dbReference type="GO" id="GO:0006310">
    <property type="term" value="P:DNA recombination"/>
    <property type="evidence" value="ECO:0007669"/>
    <property type="project" value="UniProtKB-UniRule"/>
</dbReference>
<keyword evidence="4 7" id="KW-0862">Zinc</keyword>
<dbReference type="EMBL" id="AMFJ01021660">
    <property type="protein sequence ID" value="EKD65957.1"/>
    <property type="molecule type" value="Genomic_DNA"/>
</dbReference>
<name>K2AVR8_9BACT</name>
<dbReference type="InterPro" id="IPR000093">
    <property type="entry name" value="DNA_Rcmb_RecR"/>
</dbReference>
<keyword evidence="1 7" id="KW-0479">Metal-binding</keyword>
<dbReference type="GO" id="GO:0003677">
    <property type="term" value="F:DNA binding"/>
    <property type="evidence" value="ECO:0007669"/>
    <property type="project" value="UniProtKB-UniRule"/>
</dbReference>
<keyword evidence="2 7" id="KW-0227">DNA damage</keyword>
<keyword evidence="6 7" id="KW-0234">DNA repair</keyword>
<dbReference type="InterPro" id="IPR006171">
    <property type="entry name" value="TOPRIM_dom"/>
</dbReference>
<dbReference type="PANTHER" id="PTHR30446:SF0">
    <property type="entry name" value="RECOMBINATION PROTEIN RECR"/>
    <property type="match status" value="1"/>
</dbReference>
<evidence type="ECO:0000256" key="7">
    <source>
        <dbReference type="HAMAP-Rule" id="MF_00017"/>
    </source>
</evidence>
<reference evidence="9" key="1">
    <citation type="journal article" date="2012" name="Science">
        <title>Fermentation, hydrogen, and sulfur metabolism in multiple uncultivated bacterial phyla.</title>
        <authorList>
            <person name="Wrighton K.C."/>
            <person name="Thomas B.C."/>
            <person name="Sharon I."/>
            <person name="Miller C.S."/>
            <person name="Castelle C.J."/>
            <person name="VerBerkmoes N.C."/>
            <person name="Wilkins M.J."/>
            <person name="Hettich R.L."/>
            <person name="Lipton M.S."/>
            <person name="Williams K.H."/>
            <person name="Long P.E."/>
            <person name="Banfield J.F."/>
        </authorList>
    </citation>
    <scope>NUCLEOTIDE SEQUENCE [LARGE SCALE GENOMIC DNA]</scope>
</reference>
<evidence type="ECO:0000256" key="6">
    <source>
        <dbReference type="ARBA" id="ARBA00023204"/>
    </source>
</evidence>
<evidence type="ECO:0000259" key="8">
    <source>
        <dbReference type="PROSITE" id="PS50880"/>
    </source>
</evidence>
<keyword evidence="5 7" id="KW-0233">DNA recombination</keyword>
<dbReference type="GO" id="GO:0008270">
    <property type="term" value="F:zinc ion binding"/>
    <property type="evidence" value="ECO:0007669"/>
    <property type="project" value="UniProtKB-KW"/>
</dbReference>
<dbReference type="Pfam" id="PF13662">
    <property type="entry name" value="Toprim_4"/>
    <property type="match status" value="1"/>
</dbReference>
<keyword evidence="3 7" id="KW-0863">Zinc-finger</keyword>
<dbReference type="NCBIfam" id="TIGR00615">
    <property type="entry name" value="recR"/>
    <property type="match status" value="1"/>
</dbReference>
<organism evidence="9">
    <name type="scientific">uncultured bacterium</name>
    <name type="common">gcode 4</name>
    <dbReference type="NCBI Taxonomy" id="1234023"/>
    <lineage>
        <taxon>Bacteria</taxon>
        <taxon>environmental samples</taxon>
    </lineage>
</organism>
<feature type="domain" description="Toprim" evidence="8">
    <location>
        <begin position="80"/>
        <end position="175"/>
    </location>
</feature>
<comment type="function">
    <text evidence="7">May play a role in DNA repair. It seems to be involved in an RecBC-independent recombinational process of DNA repair. It may act with RecF and RecO.</text>
</comment>
<comment type="caution">
    <text evidence="7">Lacks conserved residue(s) required for the propagation of feature annotation.</text>
</comment>
<dbReference type="PROSITE" id="PS50880">
    <property type="entry name" value="TOPRIM"/>
    <property type="match status" value="1"/>
</dbReference>
<dbReference type="InterPro" id="IPR034137">
    <property type="entry name" value="TOPRIM_RecR"/>
</dbReference>
<sequence length="196" mass="23198">MPETLKRLIDIISFLPWIWEKSATKLAFFLLKSNPNYLKNFWTSLDKIQSEIKECKICFGYTDKDSDECEICSSTMRDNSILCVVEDYLDMISIEKLHIFKWKYHILGGSISPINWVLASDLKFGELFEKIKNEKFWEIIIATNPNIEWEATTMYIKENINDKNIKITRLSKWLPNSGYIEYADEITLINAFKWRN</sequence>
<dbReference type="Gene3D" id="3.40.1360.10">
    <property type="match status" value="1"/>
</dbReference>
<evidence type="ECO:0000256" key="4">
    <source>
        <dbReference type="ARBA" id="ARBA00022833"/>
    </source>
</evidence>
<dbReference type="InterPro" id="IPR023627">
    <property type="entry name" value="Rcmb_RecR"/>
</dbReference>
<dbReference type="Gene3D" id="1.10.8.420">
    <property type="entry name" value="RecR Domain 1"/>
    <property type="match status" value="1"/>
</dbReference>
<evidence type="ECO:0000256" key="2">
    <source>
        <dbReference type="ARBA" id="ARBA00022763"/>
    </source>
</evidence>
<evidence type="ECO:0000256" key="3">
    <source>
        <dbReference type="ARBA" id="ARBA00022771"/>
    </source>
</evidence>
<dbReference type="AlphaFoldDB" id="K2AVR8"/>
<evidence type="ECO:0000256" key="5">
    <source>
        <dbReference type="ARBA" id="ARBA00023172"/>
    </source>
</evidence>
<proteinExistence type="inferred from homology"/>
<dbReference type="PANTHER" id="PTHR30446">
    <property type="entry name" value="RECOMBINATION PROTEIN RECR"/>
    <property type="match status" value="1"/>
</dbReference>
<dbReference type="CDD" id="cd01025">
    <property type="entry name" value="TOPRIM_recR"/>
    <property type="match status" value="1"/>
</dbReference>
<comment type="similarity">
    <text evidence="7">Belongs to the RecR family.</text>
</comment>
<dbReference type="GO" id="GO:0006281">
    <property type="term" value="P:DNA repair"/>
    <property type="evidence" value="ECO:0007669"/>
    <property type="project" value="UniProtKB-UniRule"/>
</dbReference>
<protein>
    <recommendedName>
        <fullName evidence="7">Recombination protein RecR</fullName>
    </recommendedName>
</protein>
<evidence type="ECO:0000256" key="1">
    <source>
        <dbReference type="ARBA" id="ARBA00022723"/>
    </source>
</evidence>